<comment type="caution">
    <text evidence="2">The sequence shown here is derived from an EMBL/GenBank/DDBJ whole genome shotgun (WGS) entry which is preliminary data.</text>
</comment>
<organism evidence="2">
    <name type="scientific">Brassica cretica</name>
    <name type="common">Mustard</name>
    <dbReference type="NCBI Taxonomy" id="69181"/>
    <lineage>
        <taxon>Eukaryota</taxon>
        <taxon>Viridiplantae</taxon>
        <taxon>Streptophyta</taxon>
        <taxon>Embryophyta</taxon>
        <taxon>Tracheophyta</taxon>
        <taxon>Spermatophyta</taxon>
        <taxon>Magnoliopsida</taxon>
        <taxon>eudicotyledons</taxon>
        <taxon>Gunneridae</taxon>
        <taxon>Pentapetalae</taxon>
        <taxon>rosids</taxon>
        <taxon>malvids</taxon>
        <taxon>Brassicales</taxon>
        <taxon>Brassicaceae</taxon>
        <taxon>Brassiceae</taxon>
        <taxon>Brassica</taxon>
    </lineage>
</organism>
<protein>
    <submittedName>
        <fullName evidence="2">Uncharacterized protein</fullName>
    </submittedName>
</protein>
<dbReference type="AlphaFoldDB" id="A0A8S9LYU1"/>
<reference evidence="2" key="1">
    <citation type="submission" date="2019-12" db="EMBL/GenBank/DDBJ databases">
        <title>Genome sequencing and annotation of Brassica cretica.</title>
        <authorList>
            <person name="Studholme D.J."/>
            <person name="Sarris P.F."/>
        </authorList>
    </citation>
    <scope>NUCLEOTIDE SEQUENCE</scope>
    <source>
        <strain evidence="2">PFS-102/07</strain>
        <tissue evidence="2">Leaf</tissue>
    </source>
</reference>
<proteinExistence type="predicted"/>
<feature type="region of interest" description="Disordered" evidence="1">
    <location>
        <begin position="94"/>
        <end position="115"/>
    </location>
</feature>
<evidence type="ECO:0000313" key="2">
    <source>
        <dbReference type="EMBL" id="KAF2610808.1"/>
    </source>
</evidence>
<gene>
    <name evidence="2" type="ORF">F2Q70_00013716</name>
</gene>
<accession>A0A8S9LYU1</accession>
<name>A0A8S9LYU1_BRACR</name>
<evidence type="ECO:0000256" key="1">
    <source>
        <dbReference type="SAM" id="MobiDB-lite"/>
    </source>
</evidence>
<dbReference type="EMBL" id="QGKY02000089">
    <property type="protein sequence ID" value="KAF2610808.1"/>
    <property type="molecule type" value="Genomic_DNA"/>
</dbReference>
<feature type="compositionally biased region" description="Basic and acidic residues" evidence="1">
    <location>
        <begin position="103"/>
        <end position="115"/>
    </location>
</feature>
<sequence>MKTLNQSSVHLQALLSDASTKTLNQSLFSSDLGFGTGFSHDLNLQFVNAKFCYHLVYAGLSLNQSSIHPCKLHSKLDSLFCWLSLKVILKKKKNKRRKVNLKKKVEEKREGSEIK</sequence>